<dbReference type="EMBL" id="NKUC01000047">
    <property type="protein sequence ID" value="PYD55810.1"/>
    <property type="molecule type" value="Genomic_DNA"/>
</dbReference>
<keyword evidence="1" id="KW-1133">Transmembrane helix</keyword>
<protein>
    <submittedName>
        <fullName evidence="2">Uncharacterized protein</fullName>
    </submittedName>
</protein>
<keyword evidence="3" id="KW-1185">Reference proteome</keyword>
<comment type="caution">
    <text evidence="2">The sequence shown here is derived from an EMBL/GenBank/DDBJ whole genome shotgun (WGS) entry which is preliminary data.</text>
</comment>
<gene>
    <name evidence="2" type="ORF">CFR75_14435</name>
</gene>
<evidence type="ECO:0000313" key="2">
    <source>
        <dbReference type="EMBL" id="PYD55810.1"/>
    </source>
</evidence>
<dbReference type="AlphaFoldDB" id="A0A318PF45"/>
<reference evidence="2 3" key="1">
    <citation type="submission" date="2017-07" db="EMBL/GenBank/DDBJ databases">
        <title>A draft genome sequence of Komagataeibacter xylinus LMG 1515.</title>
        <authorList>
            <person name="Skraban J."/>
            <person name="Cleenwerck I."/>
            <person name="Vandamme P."/>
            <person name="Trcek J."/>
        </authorList>
    </citation>
    <scope>NUCLEOTIDE SEQUENCE [LARGE SCALE GENOMIC DNA]</scope>
    <source>
        <strain evidence="2 3">LMG 1515</strain>
    </source>
</reference>
<feature type="transmembrane region" description="Helical" evidence="1">
    <location>
        <begin position="60"/>
        <end position="78"/>
    </location>
</feature>
<keyword evidence="1" id="KW-0472">Membrane</keyword>
<evidence type="ECO:0000256" key="1">
    <source>
        <dbReference type="SAM" id="Phobius"/>
    </source>
</evidence>
<organism evidence="2 3">
    <name type="scientific">Komagataeibacter xylinus</name>
    <name type="common">Gluconacetobacter xylinus</name>
    <dbReference type="NCBI Taxonomy" id="28448"/>
    <lineage>
        <taxon>Bacteria</taxon>
        <taxon>Pseudomonadati</taxon>
        <taxon>Pseudomonadota</taxon>
        <taxon>Alphaproteobacteria</taxon>
        <taxon>Acetobacterales</taxon>
        <taxon>Acetobacteraceae</taxon>
        <taxon>Komagataeibacter</taxon>
    </lineage>
</organism>
<proteinExistence type="predicted"/>
<accession>A0A318PF45</accession>
<dbReference type="OrthoDB" id="7278382at2"/>
<dbReference type="Proteomes" id="UP000248257">
    <property type="component" value="Unassembled WGS sequence"/>
</dbReference>
<evidence type="ECO:0000313" key="3">
    <source>
        <dbReference type="Proteomes" id="UP000248257"/>
    </source>
</evidence>
<keyword evidence="1" id="KW-0812">Transmembrane</keyword>
<dbReference type="RefSeq" id="WP_019087674.1">
    <property type="nucleotide sequence ID" value="NZ_CBCRXN010000065.1"/>
</dbReference>
<name>A0A318PF45_KOMXY</name>
<sequence>MAADLNLEQTVRDASRTLQDHAEHVFSRHSDRVEKQLKEQISALQSQLETHEQARHASHLRFYLTVAGVIALSALVHFRHRKAK</sequence>